<dbReference type="InterPro" id="IPR037685">
    <property type="entry name" value="RBP11"/>
</dbReference>
<evidence type="ECO:0000256" key="2">
    <source>
        <dbReference type="ARBA" id="ARBA00022478"/>
    </source>
</evidence>
<dbReference type="AlphaFoldDB" id="A0A137PI18"/>
<protein>
    <submittedName>
        <fullName evidence="7">RBP11-like subunits of RNA polymerase</fullName>
    </submittedName>
</protein>
<keyword evidence="4" id="KW-0539">Nucleus</keyword>
<comment type="similarity">
    <text evidence="5">Belongs to the archaeal Rpo11/eukaryotic RPB11/RPC19 RNA polymerase subunit family.</text>
</comment>
<dbReference type="GO" id="GO:0005665">
    <property type="term" value="C:RNA polymerase II, core complex"/>
    <property type="evidence" value="ECO:0007669"/>
    <property type="project" value="EnsemblFungi"/>
</dbReference>
<evidence type="ECO:0000259" key="6">
    <source>
        <dbReference type="Pfam" id="PF13656"/>
    </source>
</evidence>
<dbReference type="PROSITE" id="PS01154">
    <property type="entry name" value="RNA_POL_L_13KD"/>
    <property type="match status" value="1"/>
</dbReference>
<keyword evidence="3" id="KW-0804">Transcription</keyword>
<dbReference type="EMBL" id="KQ964422">
    <property type="protein sequence ID" value="KXN74591.1"/>
    <property type="molecule type" value="Genomic_DNA"/>
</dbReference>
<dbReference type="InterPro" id="IPR036603">
    <property type="entry name" value="RBP11-like"/>
</dbReference>
<dbReference type="Proteomes" id="UP000070444">
    <property type="component" value="Unassembled WGS sequence"/>
</dbReference>
<accession>A0A137PI18</accession>
<name>A0A137PI18_CONC2</name>
<dbReference type="GO" id="GO:0046983">
    <property type="term" value="F:protein dimerization activity"/>
    <property type="evidence" value="ECO:0007669"/>
    <property type="project" value="InterPro"/>
</dbReference>
<gene>
    <name evidence="7" type="ORF">CONCODRAFT_31013</name>
</gene>
<evidence type="ECO:0000256" key="5">
    <source>
        <dbReference type="ARBA" id="ARBA00025751"/>
    </source>
</evidence>
<reference evidence="7 8" key="1">
    <citation type="journal article" date="2015" name="Genome Biol. Evol.">
        <title>Phylogenomic analyses indicate that early fungi evolved digesting cell walls of algal ancestors of land plants.</title>
        <authorList>
            <person name="Chang Y."/>
            <person name="Wang S."/>
            <person name="Sekimoto S."/>
            <person name="Aerts A.L."/>
            <person name="Choi C."/>
            <person name="Clum A."/>
            <person name="LaButti K.M."/>
            <person name="Lindquist E.A."/>
            <person name="Yee Ngan C."/>
            <person name="Ohm R.A."/>
            <person name="Salamov A.A."/>
            <person name="Grigoriev I.V."/>
            <person name="Spatafora J.W."/>
            <person name="Berbee M.L."/>
        </authorList>
    </citation>
    <scope>NUCLEOTIDE SEQUENCE [LARGE SCALE GENOMIC DNA]</scope>
    <source>
        <strain evidence="7 8">NRRL 28638</strain>
    </source>
</reference>
<comment type="subcellular location">
    <subcellularLocation>
        <location evidence="1">Nucleus</location>
    </subcellularLocation>
</comment>
<dbReference type="GO" id="GO:0006367">
    <property type="term" value="P:transcription initiation at RNA polymerase II promoter"/>
    <property type="evidence" value="ECO:0007669"/>
    <property type="project" value="EnsemblFungi"/>
</dbReference>
<dbReference type="GO" id="GO:0006368">
    <property type="term" value="P:transcription elongation by RNA polymerase II"/>
    <property type="evidence" value="ECO:0007669"/>
    <property type="project" value="EnsemblFungi"/>
</dbReference>
<dbReference type="Pfam" id="PF13656">
    <property type="entry name" value="RNA_pol_L_2"/>
    <property type="match status" value="1"/>
</dbReference>
<dbReference type="OMA" id="VIPNACL"/>
<sequence length="90" mass="10132">MNQPDRFELYLLGPGQKKLNIVPDPVIPNACLVTVEKEDHTLGNLLRGQLLRDPRVTFVGYRLPHPLVNALELRIQTKPDCDVKTCLSDA</sequence>
<evidence type="ECO:0000313" key="8">
    <source>
        <dbReference type="Proteomes" id="UP000070444"/>
    </source>
</evidence>
<feature type="domain" description="DNA-directed RNA polymerase RBP11-like dimerisation" evidence="6">
    <location>
        <begin position="32"/>
        <end position="90"/>
    </location>
</feature>
<dbReference type="CDD" id="cd06926">
    <property type="entry name" value="RNAP_II_RPB11"/>
    <property type="match status" value="1"/>
</dbReference>
<evidence type="ECO:0000256" key="3">
    <source>
        <dbReference type="ARBA" id="ARBA00023163"/>
    </source>
</evidence>
<dbReference type="PANTHER" id="PTHR13946:SF16">
    <property type="entry name" value="DNA-DIRECTED RNA POLYMERASE II SUBUNIT RPB11"/>
    <property type="match status" value="1"/>
</dbReference>
<dbReference type="STRING" id="796925.A0A137PI18"/>
<dbReference type="InterPro" id="IPR009025">
    <property type="entry name" value="RBP11-like_dimer"/>
</dbReference>
<dbReference type="PANTHER" id="PTHR13946">
    <property type="entry name" value="DNA-DIRECTED RNA POLYMERASE I,II,III"/>
    <property type="match status" value="1"/>
</dbReference>
<dbReference type="GO" id="GO:0003677">
    <property type="term" value="F:DNA binding"/>
    <property type="evidence" value="ECO:0007669"/>
    <property type="project" value="EnsemblFungi"/>
</dbReference>
<dbReference type="SUPFAM" id="SSF55257">
    <property type="entry name" value="RBP11-like subunits of RNA polymerase"/>
    <property type="match status" value="1"/>
</dbReference>
<dbReference type="GO" id="GO:0003899">
    <property type="term" value="F:DNA-directed RNA polymerase activity"/>
    <property type="evidence" value="ECO:0007669"/>
    <property type="project" value="EnsemblFungi"/>
</dbReference>
<dbReference type="GO" id="GO:0003968">
    <property type="term" value="F:RNA-directed RNA polymerase activity"/>
    <property type="evidence" value="ECO:0007669"/>
    <property type="project" value="EnsemblFungi"/>
</dbReference>
<evidence type="ECO:0000313" key="7">
    <source>
        <dbReference type="EMBL" id="KXN74591.1"/>
    </source>
</evidence>
<evidence type="ECO:0000256" key="4">
    <source>
        <dbReference type="ARBA" id="ARBA00023242"/>
    </source>
</evidence>
<dbReference type="InterPro" id="IPR008193">
    <property type="entry name" value="RNA_pol_Rpb11_13-16kDa_CS"/>
</dbReference>
<organism evidence="7 8">
    <name type="scientific">Conidiobolus coronatus (strain ATCC 28846 / CBS 209.66 / NRRL 28638)</name>
    <name type="common">Delacroixia coronata</name>
    <dbReference type="NCBI Taxonomy" id="796925"/>
    <lineage>
        <taxon>Eukaryota</taxon>
        <taxon>Fungi</taxon>
        <taxon>Fungi incertae sedis</taxon>
        <taxon>Zoopagomycota</taxon>
        <taxon>Entomophthoromycotina</taxon>
        <taxon>Entomophthoromycetes</taxon>
        <taxon>Entomophthorales</taxon>
        <taxon>Ancylistaceae</taxon>
        <taxon>Conidiobolus</taxon>
    </lineage>
</organism>
<proteinExistence type="inferred from homology"/>
<feature type="non-terminal residue" evidence="7">
    <location>
        <position position="90"/>
    </location>
</feature>
<dbReference type="OrthoDB" id="10248581at2759"/>
<dbReference type="GO" id="GO:0006369">
    <property type="term" value="P:termination of RNA polymerase II transcription"/>
    <property type="evidence" value="ECO:0007669"/>
    <property type="project" value="EnsemblFungi"/>
</dbReference>
<keyword evidence="8" id="KW-1185">Reference proteome</keyword>
<evidence type="ECO:0000256" key="1">
    <source>
        <dbReference type="ARBA" id="ARBA00004123"/>
    </source>
</evidence>
<keyword evidence="2" id="KW-0240">DNA-directed RNA polymerase</keyword>
<dbReference type="Gene3D" id="3.30.1360.10">
    <property type="entry name" value="RNA polymerase, RBP11-like subunit"/>
    <property type="match status" value="1"/>
</dbReference>